<comment type="similarity">
    <text evidence="2">Belongs to the class-I pyridoxal-phosphate-dependent aminotransferase family.</text>
</comment>
<dbReference type="InterPro" id="IPR015421">
    <property type="entry name" value="PyrdxlP-dep_Trfase_major"/>
</dbReference>
<dbReference type="CDD" id="cd00609">
    <property type="entry name" value="AAT_like"/>
    <property type="match status" value="1"/>
</dbReference>
<dbReference type="PANTHER" id="PTHR46383:SF3">
    <property type="entry name" value="ASPARTATE AMINOTRANSFERASE-RELATED"/>
    <property type="match status" value="1"/>
</dbReference>
<evidence type="ECO:0000256" key="2">
    <source>
        <dbReference type="ARBA" id="ARBA00007441"/>
    </source>
</evidence>
<dbReference type="PANTHER" id="PTHR46383">
    <property type="entry name" value="ASPARTATE AMINOTRANSFERASE"/>
    <property type="match status" value="1"/>
</dbReference>
<keyword evidence="3 7" id="KW-0032">Aminotransferase</keyword>
<dbReference type="Pfam" id="PF00155">
    <property type="entry name" value="Aminotran_1_2"/>
    <property type="match status" value="1"/>
</dbReference>
<evidence type="ECO:0000313" key="7">
    <source>
        <dbReference type="EMBL" id="EQD53501.1"/>
    </source>
</evidence>
<dbReference type="Gene3D" id="3.40.640.10">
    <property type="entry name" value="Type I PLP-dependent aspartate aminotransferase-like (Major domain)"/>
    <property type="match status" value="1"/>
</dbReference>
<sequence>MVAQRVLAIEISGIRKMFEGAPPSAINLGLGEPDFDPPKVAIEALCTAVRTGRNHYGPSAGLSDLREAVAERYRDRLADTSREHVIITASGSEALMAVALALYDPATEVLVPDPGFVLYGPHAKIAGA</sequence>
<keyword evidence="4 7" id="KW-0808">Transferase</keyword>
<organism evidence="7">
    <name type="scientific">mine drainage metagenome</name>
    <dbReference type="NCBI Taxonomy" id="410659"/>
    <lineage>
        <taxon>unclassified sequences</taxon>
        <taxon>metagenomes</taxon>
        <taxon>ecological metagenomes</taxon>
    </lineage>
</organism>
<accession>T0ZZ46</accession>
<evidence type="ECO:0000256" key="5">
    <source>
        <dbReference type="ARBA" id="ARBA00022898"/>
    </source>
</evidence>
<dbReference type="GO" id="GO:0030170">
    <property type="term" value="F:pyridoxal phosphate binding"/>
    <property type="evidence" value="ECO:0007669"/>
    <property type="project" value="InterPro"/>
</dbReference>
<reference evidence="7" key="2">
    <citation type="journal article" date="2014" name="ISME J.">
        <title>Microbial stratification in low pH oxic and suboxic macroscopic growths along an acid mine drainage.</title>
        <authorList>
            <person name="Mendez-Garcia C."/>
            <person name="Mesa V."/>
            <person name="Sprenger R.R."/>
            <person name="Richter M."/>
            <person name="Diez M.S."/>
            <person name="Solano J."/>
            <person name="Bargiela R."/>
            <person name="Golyshina O.V."/>
            <person name="Manteca A."/>
            <person name="Ramos J.L."/>
            <person name="Gallego J.R."/>
            <person name="Llorente I."/>
            <person name="Martins Dos Santos V.A."/>
            <person name="Jensen O.N."/>
            <person name="Pelaez A.I."/>
            <person name="Sanchez J."/>
            <person name="Ferrer M."/>
        </authorList>
    </citation>
    <scope>NUCLEOTIDE SEQUENCE</scope>
</reference>
<dbReference type="InterPro" id="IPR015422">
    <property type="entry name" value="PyrdxlP-dep_Trfase_small"/>
</dbReference>
<dbReference type="AlphaFoldDB" id="T0ZZ46"/>
<dbReference type="EMBL" id="AUZX01008969">
    <property type="protein sequence ID" value="EQD53501.1"/>
    <property type="molecule type" value="Genomic_DNA"/>
</dbReference>
<reference evidence="7" key="1">
    <citation type="submission" date="2013-08" db="EMBL/GenBank/DDBJ databases">
        <authorList>
            <person name="Mendez C."/>
            <person name="Richter M."/>
            <person name="Ferrer M."/>
            <person name="Sanchez J."/>
        </authorList>
    </citation>
    <scope>NUCLEOTIDE SEQUENCE</scope>
</reference>
<feature type="domain" description="Aminotransferase class I/classII large" evidence="6">
    <location>
        <begin position="25"/>
        <end position="127"/>
    </location>
</feature>
<dbReference type="Gene3D" id="3.90.1150.10">
    <property type="entry name" value="Aspartate Aminotransferase, domain 1"/>
    <property type="match status" value="1"/>
</dbReference>
<dbReference type="GO" id="GO:0008483">
    <property type="term" value="F:transaminase activity"/>
    <property type="evidence" value="ECO:0007669"/>
    <property type="project" value="UniProtKB-KW"/>
</dbReference>
<dbReference type="InterPro" id="IPR015424">
    <property type="entry name" value="PyrdxlP-dep_Trfase"/>
</dbReference>
<dbReference type="GO" id="GO:0006520">
    <property type="term" value="P:amino acid metabolic process"/>
    <property type="evidence" value="ECO:0007669"/>
    <property type="project" value="InterPro"/>
</dbReference>
<feature type="non-terminal residue" evidence="7">
    <location>
        <position position="128"/>
    </location>
</feature>
<gene>
    <name evidence="7" type="ORF">B1A_12358</name>
</gene>
<evidence type="ECO:0000256" key="4">
    <source>
        <dbReference type="ARBA" id="ARBA00022679"/>
    </source>
</evidence>
<keyword evidence="5" id="KW-0663">Pyridoxal phosphate</keyword>
<comment type="cofactor">
    <cofactor evidence="1">
        <name>pyridoxal 5'-phosphate</name>
        <dbReference type="ChEBI" id="CHEBI:597326"/>
    </cofactor>
</comment>
<evidence type="ECO:0000256" key="3">
    <source>
        <dbReference type="ARBA" id="ARBA00022576"/>
    </source>
</evidence>
<evidence type="ECO:0000256" key="1">
    <source>
        <dbReference type="ARBA" id="ARBA00001933"/>
    </source>
</evidence>
<proteinExistence type="inferred from homology"/>
<protein>
    <submittedName>
        <fullName evidence="7">Aminotransferase class I and II</fullName>
    </submittedName>
</protein>
<evidence type="ECO:0000259" key="6">
    <source>
        <dbReference type="Pfam" id="PF00155"/>
    </source>
</evidence>
<comment type="caution">
    <text evidence="7">The sequence shown here is derived from an EMBL/GenBank/DDBJ whole genome shotgun (WGS) entry which is preliminary data.</text>
</comment>
<dbReference type="SUPFAM" id="SSF53383">
    <property type="entry name" value="PLP-dependent transferases"/>
    <property type="match status" value="1"/>
</dbReference>
<dbReference type="InterPro" id="IPR050596">
    <property type="entry name" value="AspAT/PAT-like"/>
</dbReference>
<dbReference type="InterPro" id="IPR004839">
    <property type="entry name" value="Aminotransferase_I/II_large"/>
</dbReference>
<name>T0ZZ46_9ZZZZ</name>